<reference evidence="1 2" key="1">
    <citation type="submission" date="2021-02" db="EMBL/GenBank/DDBJ databases">
        <title>Cotonvirus japonicus, which uses Golgi apparatus of host cells for its virion factory, phylogenetically links tailed tupanvirus and icosahedral mimivirus.</title>
        <authorList>
            <person name="Takahashi H."/>
            <person name="Fukaya S."/>
            <person name="Song C."/>
            <person name="Murata K."/>
            <person name="Takemura M."/>
        </authorList>
    </citation>
    <scope>NUCLEOTIDE SEQUENCE [LARGE SCALE GENOMIC DNA]</scope>
</reference>
<evidence type="ECO:0000313" key="2">
    <source>
        <dbReference type="Proteomes" id="UP001321479"/>
    </source>
</evidence>
<keyword evidence="2" id="KW-1185">Reference proteome</keyword>
<dbReference type="Proteomes" id="UP001321479">
    <property type="component" value="Segment"/>
</dbReference>
<proteinExistence type="predicted"/>
<accession>A0ABM7NRQ6</accession>
<dbReference type="EMBL" id="AP024483">
    <property type="protein sequence ID" value="BCS82776.1"/>
    <property type="molecule type" value="Genomic_DNA"/>
</dbReference>
<protein>
    <submittedName>
        <fullName evidence="1">ORFan</fullName>
    </submittedName>
</protein>
<organism evidence="1 2">
    <name type="scientific">Cotonvirus japonicus</name>
    <dbReference type="NCBI Taxonomy" id="2811091"/>
    <lineage>
        <taxon>Viruses</taxon>
        <taxon>Varidnaviria</taxon>
        <taxon>Bamfordvirae</taxon>
        <taxon>Nucleocytoviricota</taxon>
        <taxon>Megaviricetes</taxon>
        <taxon>Imitervirales</taxon>
        <taxon>Mimiviridae</taxon>
        <taxon>Megamimivirinae</taxon>
        <taxon>Cotonvirus</taxon>
        <taxon>Cotonvirus japonicum</taxon>
    </lineage>
</organism>
<name>A0ABM7NRQ6_9VIRU</name>
<evidence type="ECO:0000313" key="1">
    <source>
        <dbReference type="EMBL" id="BCS82776.1"/>
    </source>
</evidence>
<dbReference type="RefSeq" id="YP_010841384.1">
    <property type="nucleotide sequence ID" value="NC_079139.1"/>
</dbReference>
<dbReference type="GeneID" id="80557981"/>
<sequence>MNKNKLSVYEIADAWEEYLITILPNHAFAYDEGEKYVRSEFMIAIEHQIKHIKSQFKKNNYEYPIPPIIN</sequence>